<protein>
    <recommendedName>
        <fullName evidence="5">C-type lectin domain-containing protein</fullName>
    </recommendedName>
</protein>
<dbReference type="InterPro" id="IPR039689">
    <property type="entry name" value="CD72"/>
</dbReference>
<dbReference type="GeneTree" id="ENSGT00940000170606"/>
<dbReference type="Ensembl" id="ENSOKIT00005063815.1">
    <property type="protein sequence ID" value="ENSOKIP00005060028.1"/>
    <property type="gene ID" value="ENSOKIG00005025769.1"/>
</dbReference>
<keyword evidence="4" id="KW-1185">Reference proteome</keyword>
<evidence type="ECO:0000313" key="4">
    <source>
        <dbReference type="Proteomes" id="UP000694557"/>
    </source>
</evidence>
<keyword evidence="2" id="KW-1133">Transmembrane helix</keyword>
<reference evidence="3" key="2">
    <citation type="submission" date="2025-09" db="UniProtKB">
        <authorList>
            <consortium name="Ensembl"/>
        </authorList>
    </citation>
    <scope>IDENTIFICATION</scope>
</reference>
<evidence type="ECO:0000313" key="3">
    <source>
        <dbReference type="Ensembl" id="ENSOKIP00005060028.1"/>
    </source>
</evidence>
<keyword evidence="1" id="KW-0175">Coiled coil</keyword>
<sequence>MWTRYSNLTFHPHSVHHVKFVLTNQYNIFGCIRFQLSKTVVENPIMQTMDIDDDTSPNKPSVTFSANFQWWKRPSGVAAVCLGLLCVLLLAGILGLFVYYGVIDHHYSTERDQQTSYSLLTKEGDQQPNSYHNLTKEEDHLQTSYNTLTKERDQFQKEKDQIQTSYNTLTKERDQLQRSYNTLTKERDQLHTSYNTLTKERDQLQSSYNTLTEERDQLQSSYNNLTEERDQLQSSYNNLTEERDQLQNSLTTKKKPCLDGWWKFGTSCYFLSSTMKGAASGQKECRTIGADLVIINSREEQVIDNTLVIL</sequence>
<evidence type="ECO:0008006" key="5">
    <source>
        <dbReference type="Google" id="ProtNLM"/>
    </source>
</evidence>
<proteinExistence type="predicted"/>
<organism evidence="3 4">
    <name type="scientific">Oncorhynchus kisutch</name>
    <name type="common">Coho salmon</name>
    <name type="synonym">Salmo kisutch</name>
    <dbReference type="NCBI Taxonomy" id="8019"/>
    <lineage>
        <taxon>Eukaryota</taxon>
        <taxon>Metazoa</taxon>
        <taxon>Chordata</taxon>
        <taxon>Craniata</taxon>
        <taxon>Vertebrata</taxon>
        <taxon>Euteleostomi</taxon>
        <taxon>Actinopterygii</taxon>
        <taxon>Neopterygii</taxon>
        <taxon>Teleostei</taxon>
        <taxon>Protacanthopterygii</taxon>
        <taxon>Salmoniformes</taxon>
        <taxon>Salmonidae</taxon>
        <taxon>Salmoninae</taxon>
        <taxon>Oncorhynchus</taxon>
    </lineage>
</organism>
<feature type="coiled-coil region" evidence="1">
    <location>
        <begin position="145"/>
        <end position="249"/>
    </location>
</feature>
<dbReference type="SUPFAM" id="SSF90257">
    <property type="entry name" value="Myosin rod fragments"/>
    <property type="match status" value="1"/>
</dbReference>
<keyword evidence="2" id="KW-0472">Membrane</keyword>
<dbReference type="GO" id="GO:0005886">
    <property type="term" value="C:plasma membrane"/>
    <property type="evidence" value="ECO:0007669"/>
    <property type="project" value="InterPro"/>
</dbReference>
<dbReference type="InterPro" id="IPR016186">
    <property type="entry name" value="C-type_lectin-like/link_sf"/>
</dbReference>
<keyword evidence="2" id="KW-0812">Transmembrane</keyword>
<accession>A0A8C7MJT8</accession>
<dbReference type="Proteomes" id="UP000694557">
    <property type="component" value="Unassembled WGS sequence"/>
</dbReference>
<dbReference type="PANTHER" id="PTHR15028">
    <property type="entry name" value="CD72-RELATED"/>
    <property type="match status" value="1"/>
</dbReference>
<evidence type="ECO:0000256" key="2">
    <source>
        <dbReference type="SAM" id="Phobius"/>
    </source>
</evidence>
<dbReference type="InterPro" id="IPR016187">
    <property type="entry name" value="CTDL_fold"/>
</dbReference>
<dbReference type="AlphaFoldDB" id="A0A8C7MJT8"/>
<reference evidence="3" key="1">
    <citation type="submission" date="2025-08" db="UniProtKB">
        <authorList>
            <consortium name="Ensembl"/>
        </authorList>
    </citation>
    <scope>IDENTIFICATION</scope>
</reference>
<dbReference type="PANTHER" id="PTHR15028:SF6">
    <property type="entry name" value="B-CELL DIFFERENTIATION ANTIGEN CD72"/>
    <property type="match status" value="1"/>
</dbReference>
<dbReference type="GO" id="GO:0004888">
    <property type="term" value="F:transmembrane signaling receptor activity"/>
    <property type="evidence" value="ECO:0007669"/>
    <property type="project" value="InterPro"/>
</dbReference>
<evidence type="ECO:0000256" key="1">
    <source>
        <dbReference type="SAM" id="Coils"/>
    </source>
</evidence>
<dbReference type="Gene3D" id="1.20.5.400">
    <property type="match status" value="3"/>
</dbReference>
<name>A0A8C7MJT8_ONCKI</name>
<dbReference type="SUPFAM" id="SSF56436">
    <property type="entry name" value="C-type lectin-like"/>
    <property type="match status" value="1"/>
</dbReference>
<dbReference type="Gene3D" id="3.10.100.10">
    <property type="entry name" value="Mannose-Binding Protein A, subunit A"/>
    <property type="match status" value="1"/>
</dbReference>
<feature type="transmembrane region" description="Helical" evidence="2">
    <location>
        <begin position="77"/>
        <end position="102"/>
    </location>
</feature>